<comment type="caution">
    <text evidence="1">The sequence shown here is derived from an EMBL/GenBank/DDBJ whole genome shotgun (WGS) entry which is preliminary data.</text>
</comment>
<dbReference type="AlphaFoldDB" id="A0A367Y6R3"/>
<protein>
    <submittedName>
        <fullName evidence="1">Uncharacterized protein</fullName>
    </submittedName>
</protein>
<evidence type="ECO:0000313" key="2">
    <source>
        <dbReference type="Proteomes" id="UP000253508"/>
    </source>
</evidence>
<proteinExistence type="predicted"/>
<dbReference type="RefSeq" id="WP_114116631.1">
    <property type="nucleotide sequence ID" value="NZ_BMHU01000001.1"/>
</dbReference>
<reference evidence="1 2" key="1">
    <citation type="submission" date="2018-07" db="EMBL/GenBank/DDBJ databases">
        <title>Microbacterium endoborsara sp. nov., a novel actinobacterium isolated from Borszczowia aralocaspica.</title>
        <authorList>
            <person name="An D."/>
        </authorList>
    </citation>
    <scope>NUCLEOTIDE SEQUENCE [LARGE SCALE GENOMIC DNA]</scope>
    <source>
        <strain evidence="1 2">C1.15228</strain>
    </source>
</reference>
<sequence>MNEHETTAASAVERSRDERLSDRADFRRLEVALERHAEPIADGIAYALEKHTDIGDEAARHIAHVLGRGLGNEGPLTEFAETGEGYYLSLRDAYLELYKDPRATPVAKELIDWFGTYLIQREGIGTGRRFMNPHMAPKLGQLLVRTQIPLGDERFLINVPGTWDSGDEDDVSGQLADLQLPEDEALQAFLALPDVSAGAEDIMEAFHGCFVGRYDSFKAAINDLAGVPALEADLEALMEKHDLAYGIVEVLLSCVEDHMTERYDFADHKGYTYVFQK</sequence>
<organism evidence="1 2">
    <name type="scientific">Microbacterium sorbitolivorans</name>
    <dbReference type="NCBI Taxonomy" id="1867410"/>
    <lineage>
        <taxon>Bacteria</taxon>
        <taxon>Bacillati</taxon>
        <taxon>Actinomycetota</taxon>
        <taxon>Actinomycetes</taxon>
        <taxon>Micrococcales</taxon>
        <taxon>Microbacteriaceae</taxon>
        <taxon>Microbacterium</taxon>
    </lineage>
</organism>
<keyword evidence="2" id="KW-1185">Reference proteome</keyword>
<accession>A0A367Y6R3</accession>
<dbReference type="OrthoDB" id="5051226at2"/>
<dbReference type="EMBL" id="QORO01000001">
    <property type="protein sequence ID" value="RCK61528.1"/>
    <property type="molecule type" value="Genomic_DNA"/>
</dbReference>
<gene>
    <name evidence="1" type="ORF">DTO57_02515</name>
</gene>
<dbReference type="Proteomes" id="UP000253508">
    <property type="component" value="Unassembled WGS sequence"/>
</dbReference>
<evidence type="ECO:0000313" key="1">
    <source>
        <dbReference type="EMBL" id="RCK61528.1"/>
    </source>
</evidence>
<name>A0A367Y6R3_9MICO</name>